<accession>A0A0R0LX06</accession>
<dbReference type="VEuPathDB" id="MicrosporidiaDB:M153_5130003311"/>
<reference evidence="1 2" key="1">
    <citation type="submission" date="2015-07" db="EMBL/GenBank/DDBJ databases">
        <title>The genome of Pseudoloma neurophilia, a relevant intracellular parasite of the zebrafish.</title>
        <authorList>
            <person name="Ndikumana S."/>
            <person name="Pelin A."/>
            <person name="Sanders J."/>
            <person name="Corradi N."/>
        </authorList>
    </citation>
    <scope>NUCLEOTIDE SEQUENCE [LARGE SCALE GENOMIC DNA]</scope>
    <source>
        <strain evidence="1 2">MK1</strain>
    </source>
</reference>
<sequence length="114" mass="13364">MRNKSSKSKQVSSSHKVQQKVYIESADLYNKILATFLVEKFFTELEVRRAFNLSNCLNLSKKLHQMIDNRFLSVVPFSTPQNEHLYQINYQIDPKVCSFKNIKMVVSVLLQKHL</sequence>
<comment type="caution">
    <text evidence="1">The sequence shown here is derived from an EMBL/GenBank/DDBJ whole genome shotgun (WGS) entry which is preliminary data.</text>
</comment>
<name>A0A0R0LX06_9MICR</name>
<dbReference type="AlphaFoldDB" id="A0A0R0LX06"/>
<organism evidence="1 2">
    <name type="scientific">Pseudoloma neurophilia</name>
    <dbReference type="NCBI Taxonomy" id="146866"/>
    <lineage>
        <taxon>Eukaryota</taxon>
        <taxon>Fungi</taxon>
        <taxon>Fungi incertae sedis</taxon>
        <taxon>Microsporidia</taxon>
        <taxon>Pseudoloma</taxon>
    </lineage>
</organism>
<dbReference type="EMBL" id="LGUB01000192">
    <property type="protein sequence ID" value="KRH93868.1"/>
    <property type="molecule type" value="Genomic_DNA"/>
</dbReference>
<gene>
    <name evidence="1" type="ORF">M153_5130003311</name>
</gene>
<evidence type="ECO:0000313" key="2">
    <source>
        <dbReference type="Proteomes" id="UP000051530"/>
    </source>
</evidence>
<protein>
    <submittedName>
        <fullName evidence="1">Uncharacterized protein</fullName>
    </submittedName>
</protein>
<keyword evidence="2" id="KW-1185">Reference proteome</keyword>
<evidence type="ECO:0000313" key="1">
    <source>
        <dbReference type="EMBL" id="KRH93868.1"/>
    </source>
</evidence>
<dbReference type="Proteomes" id="UP000051530">
    <property type="component" value="Unassembled WGS sequence"/>
</dbReference>
<proteinExistence type="predicted"/>